<evidence type="ECO:0000256" key="1">
    <source>
        <dbReference type="SAM" id="SignalP"/>
    </source>
</evidence>
<keyword evidence="1" id="KW-0732">Signal</keyword>
<reference evidence="2 3" key="1">
    <citation type="submission" date="2023-05" db="EMBL/GenBank/DDBJ databases">
        <title>Actinoplanes sp. NEAU-A12 genome sequencing.</title>
        <authorList>
            <person name="Wang Z.-S."/>
        </authorList>
    </citation>
    <scope>NUCLEOTIDE SEQUENCE [LARGE SCALE GENOMIC DNA]</scope>
    <source>
        <strain evidence="2 3">NEAU-A12</strain>
    </source>
</reference>
<dbReference type="RefSeq" id="WP_282762961.1">
    <property type="nucleotide sequence ID" value="NZ_JASCTH010000017.1"/>
</dbReference>
<keyword evidence="3" id="KW-1185">Reference proteome</keyword>
<dbReference type="Gene3D" id="2.50.20.20">
    <property type="match status" value="1"/>
</dbReference>
<evidence type="ECO:0008006" key="4">
    <source>
        <dbReference type="Google" id="ProtNLM"/>
    </source>
</evidence>
<evidence type="ECO:0000313" key="3">
    <source>
        <dbReference type="Proteomes" id="UP001241758"/>
    </source>
</evidence>
<organism evidence="2 3">
    <name type="scientific">Actinoplanes sandaracinus</name>
    <dbReference type="NCBI Taxonomy" id="3045177"/>
    <lineage>
        <taxon>Bacteria</taxon>
        <taxon>Bacillati</taxon>
        <taxon>Actinomycetota</taxon>
        <taxon>Actinomycetes</taxon>
        <taxon>Micromonosporales</taxon>
        <taxon>Micromonosporaceae</taxon>
        <taxon>Actinoplanes</taxon>
    </lineage>
</organism>
<protein>
    <recommendedName>
        <fullName evidence="4">Lipoprotein</fullName>
    </recommendedName>
</protein>
<evidence type="ECO:0000313" key="2">
    <source>
        <dbReference type="EMBL" id="MDI6101964.1"/>
    </source>
</evidence>
<feature type="signal peptide" evidence="1">
    <location>
        <begin position="1"/>
        <end position="28"/>
    </location>
</feature>
<dbReference type="EMBL" id="JASCTH010000017">
    <property type="protein sequence ID" value="MDI6101964.1"/>
    <property type="molecule type" value="Genomic_DNA"/>
</dbReference>
<proteinExistence type="predicted"/>
<gene>
    <name evidence="2" type="ORF">QLQ12_25425</name>
</gene>
<dbReference type="PROSITE" id="PS51257">
    <property type="entry name" value="PROKAR_LIPOPROTEIN"/>
    <property type="match status" value="1"/>
</dbReference>
<comment type="caution">
    <text evidence="2">The sequence shown here is derived from an EMBL/GenBank/DDBJ whole genome shotgun (WGS) entry which is preliminary data.</text>
</comment>
<feature type="chain" id="PRO_5047256381" description="Lipoprotein" evidence="1">
    <location>
        <begin position="29"/>
        <end position="275"/>
    </location>
</feature>
<name>A0ABT6WQF8_9ACTN</name>
<sequence length="275" mass="28543">MRKDEVMKVFTKRMALAGALLFTGTALAACGGGETAKETGAAAKETAKPVSAATTLAKGVPTAKTPAFRYAIKGGLQSLSGVLDAPNKALTTDVSEKIPDSKITLNMKFLIVDDKAWAKIAFDGAKAGDGLPAIPKKWMLLDQSKLASDSSEDLTYQGETDPGYVSTLLEAAADLKEIGSGTYAGTTDLTKSEEAEIVDKATLTALGEKAKSVPLKLTVDAEGRIAKAVVEIPAAGKTKAATYEVTYDQYGAAAAIKAPTDVVKATADVYEMLNG</sequence>
<accession>A0ABT6WQF8</accession>
<dbReference type="Proteomes" id="UP001241758">
    <property type="component" value="Unassembled WGS sequence"/>
</dbReference>